<dbReference type="InterPro" id="IPR027417">
    <property type="entry name" value="P-loop_NTPase"/>
</dbReference>
<dbReference type="AlphaFoldDB" id="A0A9X3RZA8"/>
<name>A0A9X3RZA8_9ACTN</name>
<protein>
    <submittedName>
        <fullName evidence="4">AAA family ATPase</fullName>
    </submittedName>
</protein>
<sequence length="930" mass="98997">MGRVAPDRIIGRGRELAALEGFVSSVGAGATMLVLAGEAGVGKSMLWSAGTRVAAEHGVRVLETRPVQAEARFAFAALGDVLGGSLDDSLLGLLPAPQADALRVALLLERPRGSPPGERVIAAAALSALRAMSVQRPTVVAIDDVQWLDSPSAAVLGYAWRRLRDERVGWLVTCRTGEPLPAPFADLDGAARLQVEPLDLATMHHLLEERLGLRLSRPLLRRVHELAAGNAFFALELGRVLQHRDLLRAPPGALPVPGELHVLLSERLAEFPAATREALATAAALARPTLALVAADTCGAATLRPAFEARIVELEGDRLRFTHPLLASAAYSTLDTLARRELHARLAVTVESEEERARHLALATAAPDEDVAAALEAAAEHARVRGAHAAVAELCEHARALTPPDRPDAAHRRLVAAARGWFMAGDPERYRELLEEALTFARSDAARAEVLTFLADVELNSGDQIRAVDYAREAVAAAAGCEAGVQALAAQELAGTLMFTRQDLPEAVERCATAAKLAGRAGLPGLVLASLGVKGAVELLLGRREAAATFAAVRELDAAPFDWRVISARRFYLGHYFLLTDRVTEASALLRDCLAEAAETGDETSHGLIAGYLALSEFLAGRWPEAIEAATNGLEAGVQAGQLPHQALSLAVRALVRACRGEAAAASADAARMLALAGDRGLEAARTHALWAIGLLALAQGKPEETVHVLGAHRERMLRAGIGEPGAIRSIPDEIEALVALGRIEEATRLLDWLETQGYALDRTSALATAGRCRALLQARTGDLEGALRALRTALDEHVRLTMPFERARTLLVLGTVQRRAKQRSAARETLGEAQSGFVELGAAPWADRARAELARIGGRPRTQSALTPTEQRLASLIAEGRSNKQAAAALFVTPKTVETQLSRIYRKLGVHSRLELANHLHSDAGATEL</sequence>
<dbReference type="InterPro" id="IPR000792">
    <property type="entry name" value="Tscrpt_reg_LuxR_C"/>
</dbReference>
<dbReference type="GO" id="GO:0005737">
    <property type="term" value="C:cytoplasm"/>
    <property type="evidence" value="ECO:0007669"/>
    <property type="project" value="TreeGrafter"/>
</dbReference>
<dbReference type="RefSeq" id="WP_270039754.1">
    <property type="nucleotide sequence ID" value="NZ_JAPDOD010000007.1"/>
</dbReference>
<keyword evidence="5" id="KW-1185">Reference proteome</keyword>
<evidence type="ECO:0000256" key="2">
    <source>
        <dbReference type="ARBA" id="ARBA00022840"/>
    </source>
</evidence>
<dbReference type="Pfam" id="PF00196">
    <property type="entry name" value="GerE"/>
    <property type="match status" value="1"/>
</dbReference>
<dbReference type="Proteomes" id="UP001149140">
    <property type="component" value="Unassembled WGS sequence"/>
</dbReference>
<dbReference type="GO" id="GO:0005524">
    <property type="term" value="F:ATP binding"/>
    <property type="evidence" value="ECO:0007669"/>
    <property type="project" value="UniProtKB-KW"/>
</dbReference>
<dbReference type="GO" id="GO:0003677">
    <property type="term" value="F:DNA binding"/>
    <property type="evidence" value="ECO:0007669"/>
    <property type="project" value="InterPro"/>
</dbReference>
<evidence type="ECO:0000313" key="4">
    <source>
        <dbReference type="EMBL" id="MDA0160740.1"/>
    </source>
</evidence>
<dbReference type="PROSITE" id="PS50043">
    <property type="entry name" value="HTH_LUXR_2"/>
    <property type="match status" value="1"/>
</dbReference>
<dbReference type="PANTHER" id="PTHR16305:SF35">
    <property type="entry name" value="TRANSCRIPTIONAL ACTIVATOR DOMAIN"/>
    <property type="match status" value="1"/>
</dbReference>
<dbReference type="InterPro" id="IPR041664">
    <property type="entry name" value="AAA_16"/>
</dbReference>
<accession>A0A9X3RZA8</accession>
<evidence type="ECO:0000259" key="3">
    <source>
        <dbReference type="PROSITE" id="PS50043"/>
    </source>
</evidence>
<dbReference type="InterPro" id="IPR011990">
    <property type="entry name" value="TPR-like_helical_dom_sf"/>
</dbReference>
<dbReference type="SUPFAM" id="SSF46894">
    <property type="entry name" value="C-terminal effector domain of the bipartite response regulators"/>
    <property type="match status" value="1"/>
</dbReference>
<dbReference type="InterPro" id="IPR016032">
    <property type="entry name" value="Sig_transdc_resp-reg_C-effctor"/>
</dbReference>
<keyword evidence="1" id="KW-0547">Nucleotide-binding</keyword>
<dbReference type="GO" id="GO:0006355">
    <property type="term" value="P:regulation of DNA-templated transcription"/>
    <property type="evidence" value="ECO:0007669"/>
    <property type="project" value="InterPro"/>
</dbReference>
<dbReference type="Pfam" id="PF13191">
    <property type="entry name" value="AAA_16"/>
    <property type="match status" value="1"/>
</dbReference>
<reference evidence="4" key="1">
    <citation type="submission" date="2022-10" db="EMBL/GenBank/DDBJ databases">
        <title>The WGS of Solirubrobacter ginsenosidimutans DSM 21036.</title>
        <authorList>
            <person name="Jiang Z."/>
        </authorList>
    </citation>
    <scope>NUCLEOTIDE SEQUENCE</scope>
    <source>
        <strain evidence="4">DSM 21036</strain>
    </source>
</reference>
<dbReference type="SUPFAM" id="SSF52540">
    <property type="entry name" value="P-loop containing nucleoside triphosphate hydrolases"/>
    <property type="match status" value="1"/>
</dbReference>
<evidence type="ECO:0000256" key="1">
    <source>
        <dbReference type="ARBA" id="ARBA00022741"/>
    </source>
</evidence>
<gene>
    <name evidence="4" type="ORF">OM076_10730</name>
</gene>
<dbReference type="SUPFAM" id="SSF48452">
    <property type="entry name" value="TPR-like"/>
    <property type="match status" value="2"/>
</dbReference>
<feature type="domain" description="HTH luxR-type" evidence="3">
    <location>
        <begin position="860"/>
        <end position="925"/>
    </location>
</feature>
<proteinExistence type="predicted"/>
<dbReference type="PRINTS" id="PR00038">
    <property type="entry name" value="HTHLUXR"/>
</dbReference>
<dbReference type="Gene3D" id="1.10.10.10">
    <property type="entry name" value="Winged helix-like DNA-binding domain superfamily/Winged helix DNA-binding domain"/>
    <property type="match status" value="1"/>
</dbReference>
<organism evidence="4 5">
    <name type="scientific">Solirubrobacter ginsenosidimutans</name>
    <dbReference type="NCBI Taxonomy" id="490573"/>
    <lineage>
        <taxon>Bacteria</taxon>
        <taxon>Bacillati</taxon>
        <taxon>Actinomycetota</taxon>
        <taxon>Thermoleophilia</taxon>
        <taxon>Solirubrobacterales</taxon>
        <taxon>Solirubrobacteraceae</taxon>
        <taxon>Solirubrobacter</taxon>
    </lineage>
</organism>
<dbReference type="InterPro" id="IPR036388">
    <property type="entry name" value="WH-like_DNA-bd_sf"/>
</dbReference>
<dbReference type="SMART" id="SM00421">
    <property type="entry name" value="HTH_LUXR"/>
    <property type="match status" value="1"/>
</dbReference>
<comment type="caution">
    <text evidence="4">The sequence shown here is derived from an EMBL/GenBank/DDBJ whole genome shotgun (WGS) entry which is preliminary data.</text>
</comment>
<dbReference type="GO" id="GO:0004016">
    <property type="term" value="F:adenylate cyclase activity"/>
    <property type="evidence" value="ECO:0007669"/>
    <property type="project" value="TreeGrafter"/>
</dbReference>
<keyword evidence="2" id="KW-0067">ATP-binding</keyword>
<dbReference type="Gene3D" id="1.25.40.10">
    <property type="entry name" value="Tetratricopeptide repeat domain"/>
    <property type="match status" value="1"/>
</dbReference>
<evidence type="ECO:0000313" key="5">
    <source>
        <dbReference type="Proteomes" id="UP001149140"/>
    </source>
</evidence>
<dbReference type="CDD" id="cd06170">
    <property type="entry name" value="LuxR_C_like"/>
    <property type="match status" value="1"/>
</dbReference>
<dbReference type="PANTHER" id="PTHR16305">
    <property type="entry name" value="TESTICULAR SOLUBLE ADENYLYL CYCLASE"/>
    <property type="match status" value="1"/>
</dbReference>
<dbReference type="EMBL" id="JAPDOD010000007">
    <property type="protein sequence ID" value="MDA0160740.1"/>
    <property type="molecule type" value="Genomic_DNA"/>
</dbReference>